<sequence length="76" mass="8999">MLKSKRVDLYSILIRNNYKMPRYSDIMGVRGDIFRFLNENVGLNHDLTTCLATYSDNQWVKLASRLRKHGHTREEV</sequence>
<keyword evidence="2" id="KW-1185">Reference proteome</keyword>
<evidence type="ECO:0000313" key="2">
    <source>
        <dbReference type="Proteomes" id="UP000827753"/>
    </source>
</evidence>
<reference evidence="1 2" key="1">
    <citation type="submission" date="2021-10" db="EMBL/GenBank/DDBJ databases">
        <authorList>
            <person name="Lavering E.D."/>
            <person name="James R."/>
            <person name="Fairholm J.D."/>
            <person name="Ogilvie B.H."/>
            <person name="Thurgood T.L."/>
            <person name="Robison R.A."/>
            <person name="Grose J.H."/>
        </authorList>
    </citation>
    <scope>NUCLEOTIDE SEQUENCE [LARGE SCALE GENOMIC DNA]</scope>
</reference>
<name>A0AAE8YPJ3_9CAUD</name>
<accession>A0AAE8YPJ3</accession>
<protein>
    <submittedName>
        <fullName evidence="1">Uncharacterized protein</fullName>
    </submittedName>
</protein>
<proteinExistence type="predicted"/>
<organism evidence="1 2">
    <name type="scientific">Bacillus phage vB_BanS_MrDarsey</name>
    <dbReference type="NCBI Taxonomy" id="2894787"/>
    <lineage>
        <taxon>Viruses</taxon>
        <taxon>Duplodnaviria</taxon>
        <taxon>Heunggongvirae</taxon>
        <taxon>Uroviricota</taxon>
        <taxon>Caudoviricetes</taxon>
        <taxon>Joanripponvirinae</taxon>
        <taxon>Tsamsavirus</taxon>
        <taxon>Tsamsavirus mrdarsey</taxon>
    </lineage>
</organism>
<gene>
    <name evidence="1" type="ORF">MRDARSEY_29</name>
</gene>
<dbReference type="EMBL" id="OK499987">
    <property type="protein sequence ID" value="UGO47861.1"/>
    <property type="molecule type" value="Genomic_DNA"/>
</dbReference>
<evidence type="ECO:0000313" key="1">
    <source>
        <dbReference type="EMBL" id="UGO47861.1"/>
    </source>
</evidence>
<dbReference type="Proteomes" id="UP000827753">
    <property type="component" value="Segment"/>
</dbReference>